<keyword evidence="4" id="KW-0687">Ribonucleoprotein</keyword>
<dbReference type="PROSITE" id="PS50889">
    <property type="entry name" value="S4"/>
    <property type="match status" value="1"/>
</dbReference>
<dbReference type="InterPro" id="IPR002942">
    <property type="entry name" value="S4_RNA-bd"/>
</dbReference>
<evidence type="ECO:0000313" key="3">
    <source>
        <dbReference type="EMBL" id="KAK7234898.1"/>
    </source>
</evidence>
<dbReference type="InterPro" id="IPR036986">
    <property type="entry name" value="S4_RNA-bd_sf"/>
</dbReference>
<dbReference type="AlphaFoldDB" id="A0A649UCX2"/>
<dbReference type="EMBL" id="JBBJCI010000303">
    <property type="protein sequence ID" value="KAK7234898.1"/>
    <property type="molecule type" value="Genomic_DNA"/>
</dbReference>
<dbReference type="GO" id="GO:0003723">
    <property type="term" value="F:RNA binding"/>
    <property type="evidence" value="ECO:0007669"/>
    <property type="project" value="UniProtKB-KW"/>
</dbReference>
<evidence type="ECO:0000313" key="6">
    <source>
        <dbReference type="EMBL" id="QQW50202.1"/>
    </source>
</evidence>
<dbReference type="Pfam" id="PF01479">
    <property type="entry name" value="S4"/>
    <property type="match status" value="1"/>
</dbReference>
<keyword evidence="10" id="KW-1185">Reference proteome</keyword>
<reference evidence="5" key="2">
    <citation type="journal article" date="2021" name="Genome Biol. Evol.">
        <title>Mitochondrial genome evolution in pelagophyte algae.</title>
        <authorList>
            <person name="Sibbald S.J."/>
            <person name="Lawton M."/>
            <person name="Archibald J.M."/>
        </authorList>
    </citation>
    <scope>NUCLEOTIDE SEQUENCE</scope>
    <source>
        <strain evidence="6">CCMP1707</strain>
        <strain evidence="7">CCMP1708</strain>
        <strain evidence="5">CCMP1850</strain>
        <strain evidence="9">CCMP1984</strain>
        <strain evidence="8">CCMP3368</strain>
    </source>
</reference>
<evidence type="ECO:0000313" key="9">
    <source>
        <dbReference type="EMBL" id="QQW50333.1"/>
    </source>
</evidence>
<keyword evidence="4" id="KW-0689">Ribosomal protein</keyword>
<keyword evidence="4" id="KW-0496">Mitochondrion</keyword>
<keyword evidence="1" id="KW-0694">RNA-binding</keyword>
<accession>A0A649UCX2</accession>
<evidence type="ECO:0000256" key="1">
    <source>
        <dbReference type="PROSITE-ProRule" id="PRU00182"/>
    </source>
</evidence>
<evidence type="ECO:0000259" key="2">
    <source>
        <dbReference type="SMART" id="SM00363"/>
    </source>
</evidence>
<gene>
    <name evidence="4" type="primary">rps4</name>
    <name evidence="3" type="ORF">SO694_mt00027</name>
</gene>
<reference evidence="4" key="1">
    <citation type="journal article" date="2019" name="J. Appl. Phycol.">
        <title>Construction and comparative analysis of mitochondrial genome in the brown tide forming alga Aureococcus anophagefferens (Pelagophyceae, Ochrophyta).</title>
        <authorList>
            <person name="Liu F."/>
            <person name="Liu S."/>
            <person name="Huang T."/>
            <person name="Chen N."/>
        </authorList>
    </citation>
    <scope>NUCLEOTIDE SEQUENCE</scope>
</reference>
<name>A0A649UCX2_AURAN</name>
<dbReference type="EMBL" id="MW438345">
    <property type="protein sequence ID" value="QQW50202.1"/>
    <property type="molecule type" value="Genomic_DNA"/>
</dbReference>
<evidence type="ECO:0000313" key="7">
    <source>
        <dbReference type="EMBL" id="QQW50245.1"/>
    </source>
</evidence>
<evidence type="ECO:0000313" key="8">
    <source>
        <dbReference type="EMBL" id="QQW50289.1"/>
    </source>
</evidence>
<dbReference type="EMBL" id="MK922345">
    <property type="protein sequence ID" value="QGI24623.1"/>
    <property type="molecule type" value="Genomic_DNA"/>
</dbReference>
<organism evidence="4">
    <name type="scientific">Aureococcus anophagefferens</name>
    <name type="common">Harmful bloom alga</name>
    <dbReference type="NCBI Taxonomy" id="44056"/>
    <lineage>
        <taxon>Eukaryota</taxon>
        <taxon>Sar</taxon>
        <taxon>Stramenopiles</taxon>
        <taxon>Ochrophyta</taxon>
        <taxon>Pelagophyceae</taxon>
        <taxon>Pelagomonadales</taxon>
        <taxon>Pelagomonadaceae</taxon>
        <taxon>Aureococcus</taxon>
    </lineage>
</organism>
<sequence>MSNTKYKPRLKRGILGNKCFVLSSKNLKNLKKRKWKSFTKSFSNIRSSEPLVRNDVHLVQNKTFDLRKNYKKALQSKQQTSAFLSTFNKNHVRKIFSPKLGVKAACDSIEMRLDMVLLRSNLSKTLHQARWCIASGFVSVNKIGVRTLSYQLKVGDLVQISYREKRVFEESVFNLPSDYLEVNYNTLSVIVVDKPSSKNEKELSKLYSFFFGLEDIKNFNKTN</sequence>
<dbReference type="GO" id="GO:0005840">
    <property type="term" value="C:ribosome"/>
    <property type="evidence" value="ECO:0007669"/>
    <property type="project" value="UniProtKB-KW"/>
</dbReference>
<protein>
    <submittedName>
        <fullName evidence="4">Ribosomal protein S4</fullName>
    </submittedName>
</protein>
<dbReference type="Gene3D" id="3.10.290.10">
    <property type="entry name" value="RNA-binding S4 domain"/>
    <property type="match status" value="1"/>
</dbReference>
<evidence type="ECO:0000313" key="4">
    <source>
        <dbReference type="EMBL" id="QGI24623.1"/>
    </source>
</evidence>
<dbReference type="Proteomes" id="UP001363151">
    <property type="component" value="Unassembled WGS sequence"/>
</dbReference>
<dbReference type="EMBL" id="MW438346">
    <property type="protein sequence ID" value="QQW50245.1"/>
    <property type="molecule type" value="Genomic_DNA"/>
</dbReference>
<evidence type="ECO:0000313" key="10">
    <source>
        <dbReference type="Proteomes" id="UP001363151"/>
    </source>
</evidence>
<feature type="domain" description="RNA-binding S4" evidence="2">
    <location>
        <begin position="111"/>
        <end position="173"/>
    </location>
</feature>
<dbReference type="SUPFAM" id="SSF55174">
    <property type="entry name" value="Alpha-L RNA-binding motif"/>
    <property type="match status" value="1"/>
</dbReference>
<geneLocation type="mitochondrion" evidence="4"/>
<evidence type="ECO:0000313" key="5">
    <source>
        <dbReference type="EMBL" id="QQW50158.1"/>
    </source>
</evidence>
<dbReference type="EMBL" id="MW438344">
    <property type="protein sequence ID" value="QQW50158.1"/>
    <property type="molecule type" value="Genomic_DNA"/>
</dbReference>
<dbReference type="EMBL" id="MW438347">
    <property type="protein sequence ID" value="QQW50289.1"/>
    <property type="molecule type" value="Genomic_DNA"/>
</dbReference>
<reference evidence="3 10" key="3">
    <citation type="submission" date="2024-03" db="EMBL/GenBank/DDBJ databases">
        <title>Aureococcus anophagefferens CCMP1851 and Kratosvirus quantuckense: Draft genome of a second virus-susceptible host strain in the model system.</title>
        <authorList>
            <person name="Chase E."/>
            <person name="Truchon A.R."/>
            <person name="Schepens W."/>
            <person name="Wilhelm S.W."/>
        </authorList>
    </citation>
    <scope>NUCLEOTIDE SEQUENCE [LARGE SCALE GENOMIC DNA]</scope>
    <source>
        <strain evidence="3 10">CCMP1851</strain>
    </source>
</reference>
<dbReference type="CDD" id="cd00165">
    <property type="entry name" value="S4"/>
    <property type="match status" value="1"/>
</dbReference>
<dbReference type="EMBL" id="MW438348">
    <property type="protein sequence ID" value="QQW50333.1"/>
    <property type="molecule type" value="Genomic_DNA"/>
</dbReference>
<dbReference type="SMART" id="SM00363">
    <property type="entry name" value="S4"/>
    <property type="match status" value="1"/>
</dbReference>
<proteinExistence type="predicted"/>